<proteinExistence type="predicted"/>
<evidence type="ECO:0000259" key="1">
    <source>
        <dbReference type="PROSITE" id="PS51704"/>
    </source>
</evidence>
<dbReference type="SUPFAM" id="SSF51695">
    <property type="entry name" value="PLC-like phosphodiesterases"/>
    <property type="match status" value="1"/>
</dbReference>
<name>A0A135HNT6_9HYPH</name>
<dbReference type="Pfam" id="PF03009">
    <property type="entry name" value="GDPD"/>
    <property type="match status" value="1"/>
</dbReference>
<dbReference type="InterPro" id="IPR030395">
    <property type="entry name" value="GP_PDE_dom"/>
</dbReference>
<gene>
    <name evidence="2" type="ORF">ATN84_21925</name>
</gene>
<dbReference type="EMBL" id="LNTU01000040">
    <property type="protein sequence ID" value="KXF74882.1"/>
    <property type="molecule type" value="Genomic_DNA"/>
</dbReference>
<dbReference type="OrthoDB" id="9795622at2"/>
<dbReference type="RefSeq" id="WP_068885117.1">
    <property type="nucleotide sequence ID" value="NZ_LNTU01000040.1"/>
</dbReference>
<comment type="caution">
    <text evidence="2">The sequence shown here is derived from an EMBL/GenBank/DDBJ whole genome shotgun (WGS) entry which is preliminary data.</text>
</comment>
<keyword evidence="3" id="KW-1185">Reference proteome</keyword>
<dbReference type="CDD" id="cd08613">
    <property type="entry name" value="GDPD_GDE4_like_1"/>
    <property type="match status" value="1"/>
</dbReference>
<feature type="domain" description="GP-PDE" evidence="1">
    <location>
        <begin position="51"/>
        <end position="322"/>
    </location>
</feature>
<dbReference type="InterPro" id="IPR017946">
    <property type="entry name" value="PLC-like_Pdiesterase_TIM-brl"/>
</dbReference>
<dbReference type="Proteomes" id="UP000070107">
    <property type="component" value="Unassembled WGS sequence"/>
</dbReference>
<dbReference type="GO" id="GO:0008081">
    <property type="term" value="F:phosphoric diester hydrolase activity"/>
    <property type="evidence" value="ECO:0007669"/>
    <property type="project" value="InterPro"/>
</dbReference>
<sequence length="327" mass="35884">MRRIWRPLLVLLLLLAAFVYLTNTSLLASRSAGDPILLAHRGIAQRFDTTALENDTCTAERIFPPTHAFLENTIPSMRASFEAGADIVEIDVHPTTDGKFAVFHDWTVDCRTDGTGVTREHSMAELKKLDIGHGYTADGGKTFPFRGKGIGLMPSLDDVLNAFPNRRFLINVKSRDPEEGAKLAAALKALPANRRAQLMVYGGDEPVTRLKSELPEVKTVSRGSLKACLIRYIAYGWTGIVPETCRNMAVLVPINVAPWLWGWPDRFLNRMEAAGSTVFLLGPYGGGAFSTGIDTPEEIKQLPVGYSGGIWTNEIEMAADALKSKPR</sequence>
<dbReference type="PROSITE" id="PS51704">
    <property type="entry name" value="GP_PDE"/>
    <property type="match status" value="1"/>
</dbReference>
<evidence type="ECO:0000313" key="3">
    <source>
        <dbReference type="Proteomes" id="UP000070107"/>
    </source>
</evidence>
<dbReference type="AlphaFoldDB" id="A0A135HNT6"/>
<dbReference type="GO" id="GO:0006629">
    <property type="term" value="P:lipid metabolic process"/>
    <property type="evidence" value="ECO:0007669"/>
    <property type="project" value="InterPro"/>
</dbReference>
<organism evidence="2 3">
    <name type="scientific">Paramesorhizobium deserti</name>
    <dbReference type="NCBI Taxonomy" id="1494590"/>
    <lineage>
        <taxon>Bacteria</taxon>
        <taxon>Pseudomonadati</taxon>
        <taxon>Pseudomonadota</taxon>
        <taxon>Alphaproteobacteria</taxon>
        <taxon>Hyphomicrobiales</taxon>
        <taxon>Phyllobacteriaceae</taxon>
        <taxon>Paramesorhizobium</taxon>
    </lineage>
</organism>
<accession>A0A135HNT6</accession>
<dbReference type="STRING" id="1494590.ATN84_21925"/>
<reference evidence="2 3" key="1">
    <citation type="submission" date="2015-11" db="EMBL/GenBank/DDBJ databases">
        <title>Draft genome sequence of Paramesorhizobium deserti A-3-E, a strain highly resistant to diverse beta-lactam antibiotics.</title>
        <authorList>
            <person name="Lv R."/>
            <person name="Yang X."/>
            <person name="Fang N."/>
            <person name="Guo J."/>
            <person name="Luo X."/>
            <person name="Peng F."/>
            <person name="Yang R."/>
            <person name="Cui Y."/>
            <person name="Fang C."/>
            <person name="Song Y."/>
        </authorList>
    </citation>
    <scope>NUCLEOTIDE SEQUENCE [LARGE SCALE GENOMIC DNA]</scope>
    <source>
        <strain evidence="2 3">A-3-E</strain>
    </source>
</reference>
<evidence type="ECO:0000313" key="2">
    <source>
        <dbReference type="EMBL" id="KXF74882.1"/>
    </source>
</evidence>
<dbReference type="PANTHER" id="PTHR43805:SF1">
    <property type="entry name" value="GP-PDE DOMAIN-CONTAINING PROTEIN"/>
    <property type="match status" value="1"/>
</dbReference>
<dbReference type="PANTHER" id="PTHR43805">
    <property type="entry name" value="GLYCEROPHOSPHORYL DIESTER PHOSPHODIESTERASE"/>
    <property type="match status" value="1"/>
</dbReference>
<dbReference type="Gene3D" id="3.20.20.190">
    <property type="entry name" value="Phosphatidylinositol (PI) phosphodiesterase"/>
    <property type="match status" value="1"/>
</dbReference>
<protein>
    <submittedName>
        <fullName evidence="2">Glycerophosphodiester phosphodiesterase</fullName>
    </submittedName>
</protein>